<keyword evidence="4" id="KW-0418">Kinase</keyword>
<dbReference type="PANTHER" id="PTHR43065">
    <property type="entry name" value="SENSOR HISTIDINE KINASE"/>
    <property type="match status" value="1"/>
</dbReference>
<evidence type="ECO:0000256" key="3">
    <source>
        <dbReference type="ARBA" id="ARBA00022741"/>
    </source>
</evidence>
<keyword evidence="1" id="KW-0597">Phosphoprotein</keyword>
<dbReference type="SMART" id="SM00387">
    <property type="entry name" value="HATPase_c"/>
    <property type="match status" value="1"/>
</dbReference>
<accession>A0A1W1CNF3</accession>
<evidence type="ECO:0000259" key="10">
    <source>
        <dbReference type="PROSITE" id="PS50113"/>
    </source>
</evidence>
<dbReference type="CDD" id="cd00082">
    <property type="entry name" value="HisKA"/>
    <property type="match status" value="1"/>
</dbReference>
<dbReference type="SUPFAM" id="SSF47384">
    <property type="entry name" value="Homodimeric domain of signal transducing histidine kinase"/>
    <property type="match status" value="1"/>
</dbReference>
<dbReference type="InterPro" id="IPR000014">
    <property type="entry name" value="PAS"/>
</dbReference>
<dbReference type="AlphaFoldDB" id="A0A1W1CNF3"/>
<dbReference type="InterPro" id="IPR036097">
    <property type="entry name" value="HisK_dim/P_sf"/>
</dbReference>
<keyword evidence="3" id="KW-0547">Nucleotide-binding</keyword>
<dbReference type="PRINTS" id="PR00344">
    <property type="entry name" value="BCTRLSENSOR"/>
</dbReference>
<evidence type="ECO:0000256" key="2">
    <source>
        <dbReference type="ARBA" id="ARBA00022679"/>
    </source>
</evidence>
<proteinExistence type="predicted"/>
<dbReference type="InterPro" id="IPR000700">
    <property type="entry name" value="PAS-assoc_C"/>
</dbReference>
<feature type="transmembrane region" description="Helical" evidence="7">
    <location>
        <begin position="303"/>
        <end position="328"/>
    </location>
</feature>
<keyword evidence="7" id="KW-1133">Transmembrane helix</keyword>
<dbReference type="InterPro" id="IPR013655">
    <property type="entry name" value="PAS_fold_3"/>
</dbReference>
<keyword evidence="11" id="KW-0675">Receptor</keyword>
<dbReference type="PROSITE" id="PS50113">
    <property type="entry name" value="PAC"/>
    <property type="match status" value="1"/>
</dbReference>
<dbReference type="Gene3D" id="3.30.565.10">
    <property type="entry name" value="Histidine kinase-like ATPase, C-terminal domain"/>
    <property type="match status" value="1"/>
</dbReference>
<dbReference type="SUPFAM" id="SSF55785">
    <property type="entry name" value="PYP-like sensor domain (PAS domain)"/>
    <property type="match status" value="1"/>
</dbReference>
<keyword evidence="5" id="KW-0067">ATP-binding</keyword>
<keyword evidence="7" id="KW-0472">Membrane</keyword>
<gene>
    <name evidence="11" type="ORF">MNB_SV-3-1219</name>
</gene>
<dbReference type="CDD" id="cd00130">
    <property type="entry name" value="PAS"/>
    <property type="match status" value="1"/>
</dbReference>
<feature type="domain" description="PAC" evidence="10">
    <location>
        <begin position="400"/>
        <end position="454"/>
    </location>
</feature>
<dbReference type="PANTHER" id="PTHR43065:SF46">
    <property type="entry name" value="C4-DICARBOXYLATE TRANSPORT SENSOR PROTEIN DCTB"/>
    <property type="match status" value="1"/>
</dbReference>
<dbReference type="InterPro" id="IPR003594">
    <property type="entry name" value="HATPase_dom"/>
</dbReference>
<dbReference type="PROSITE" id="PS50112">
    <property type="entry name" value="PAS"/>
    <property type="match status" value="1"/>
</dbReference>
<dbReference type="EMBL" id="FPHI01000030">
    <property type="protein sequence ID" value="SFV67243.1"/>
    <property type="molecule type" value="Genomic_DNA"/>
</dbReference>
<dbReference type="PROSITE" id="PS50109">
    <property type="entry name" value="HIS_KIN"/>
    <property type="match status" value="1"/>
</dbReference>
<keyword evidence="6" id="KW-0902">Two-component regulatory system</keyword>
<dbReference type="Gene3D" id="1.10.287.130">
    <property type="match status" value="1"/>
</dbReference>
<evidence type="ECO:0000256" key="5">
    <source>
        <dbReference type="ARBA" id="ARBA00022840"/>
    </source>
</evidence>
<dbReference type="Pfam" id="PF08376">
    <property type="entry name" value="NIT"/>
    <property type="match status" value="1"/>
</dbReference>
<organism evidence="11">
    <name type="scientific">hydrothermal vent metagenome</name>
    <dbReference type="NCBI Taxonomy" id="652676"/>
    <lineage>
        <taxon>unclassified sequences</taxon>
        <taxon>metagenomes</taxon>
        <taxon>ecological metagenomes</taxon>
    </lineage>
</organism>
<dbReference type="InterPro" id="IPR001610">
    <property type="entry name" value="PAC"/>
</dbReference>
<dbReference type="InterPro" id="IPR003661">
    <property type="entry name" value="HisK_dim/P_dom"/>
</dbReference>
<dbReference type="InterPro" id="IPR036890">
    <property type="entry name" value="HATPase_C_sf"/>
</dbReference>
<dbReference type="Pfam" id="PF02518">
    <property type="entry name" value="HATPase_c"/>
    <property type="match status" value="1"/>
</dbReference>
<evidence type="ECO:0000256" key="6">
    <source>
        <dbReference type="ARBA" id="ARBA00023012"/>
    </source>
</evidence>
<dbReference type="Pfam" id="PF08447">
    <property type="entry name" value="PAS_3"/>
    <property type="match status" value="1"/>
</dbReference>
<feature type="domain" description="PAS" evidence="9">
    <location>
        <begin position="346"/>
        <end position="399"/>
    </location>
</feature>
<dbReference type="Gene3D" id="3.30.450.20">
    <property type="entry name" value="PAS domain"/>
    <property type="match status" value="1"/>
</dbReference>
<evidence type="ECO:0000256" key="1">
    <source>
        <dbReference type="ARBA" id="ARBA00022553"/>
    </source>
</evidence>
<dbReference type="SMART" id="SM00086">
    <property type="entry name" value="PAC"/>
    <property type="match status" value="1"/>
</dbReference>
<dbReference type="InterPro" id="IPR005467">
    <property type="entry name" value="His_kinase_dom"/>
</dbReference>
<evidence type="ECO:0000256" key="4">
    <source>
        <dbReference type="ARBA" id="ARBA00022777"/>
    </source>
</evidence>
<dbReference type="GO" id="GO:0000155">
    <property type="term" value="F:phosphorelay sensor kinase activity"/>
    <property type="evidence" value="ECO:0007669"/>
    <property type="project" value="InterPro"/>
</dbReference>
<dbReference type="SUPFAM" id="SSF55874">
    <property type="entry name" value="ATPase domain of HSP90 chaperone/DNA topoisomerase II/histidine kinase"/>
    <property type="match status" value="1"/>
</dbReference>
<feature type="domain" description="Histidine kinase" evidence="8">
    <location>
        <begin position="477"/>
        <end position="692"/>
    </location>
</feature>
<dbReference type="InterPro" id="IPR004358">
    <property type="entry name" value="Sig_transdc_His_kin-like_C"/>
</dbReference>
<protein>
    <submittedName>
        <fullName evidence="11">Aerotaxis sensor receptor protein</fullName>
    </submittedName>
</protein>
<dbReference type="InterPro" id="IPR035965">
    <property type="entry name" value="PAS-like_dom_sf"/>
</dbReference>
<name>A0A1W1CNF3_9ZZZZ</name>
<keyword evidence="7" id="KW-0812">Transmembrane</keyword>
<evidence type="ECO:0000256" key="7">
    <source>
        <dbReference type="SAM" id="Phobius"/>
    </source>
</evidence>
<evidence type="ECO:0000259" key="8">
    <source>
        <dbReference type="PROSITE" id="PS50109"/>
    </source>
</evidence>
<dbReference type="NCBIfam" id="TIGR00229">
    <property type="entry name" value="sensory_box"/>
    <property type="match status" value="1"/>
</dbReference>
<sequence>MSHQLKTKTKFLLPISILLIAFLMLTTSLITTSYSKADSLKSLQKNVLLATKISQLIHETQKERGYSSGYTINHAKKFQTELSLQKKKTDAKILALKQLLQDIDNKDISDSMKEPLTYLAKLPSIREKVKNLQITSQKAIAFYSTANDLFLDVFIQLSKRSSVTKITQNLIAYSNLLYAKENAGLERAQGTIILSQNNLKSEQKVSFANLVASQELYLKMFLKFASNEAKIFYMQQLSGEDVTHVNTIRKNIFSKNSHFNIDPNFWFTQITSKIDKLKQIDSYLEKEILNNINQELDNANRSFTFFTLLNLLGLAFFIAVIVITLRLITNERRLKQINDKYIISSVTDTKGRIIDASDAFCTISGFSKKELIGKPHNIVRHPDMPKSAFKEMWSTIKQGKTWQGRVKNLKKDGGHYWVYANIEPIFDKKGNIEAYAAIRFDITDSINLKEELERSQQKDKAMLQQSKLAQMGEMIAMIAHQWRQPLTAISSTASDLHMKIILDNFNSDYFIEKLEKIDGFSQHLSKTIDDFRGFYKEDKEKIDILFSNIIQGALDIVATSITNKNITLETTFKSQQKIAVYPNELRQVILNLIKNAEDVIIEKKIQNPTIQLKTYEDDTYAYFETIDNAGGIPKEIIEKIFDPYFSTKTKKDGTGLGLYMSKTIVEEHCGGKLEVSNTTEGAKFKIIIPVVKEKNDV</sequence>
<dbReference type="InterPro" id="IPR013587">
    <property type="entry name" value="Nitrate/nitrite_sensing"/>
</dbReference>
<reference evidence="11" key="1">
    <citation type="submission" date="2016-10" db="EMBL/GenBank/DDBJ databases">
        <authorList>
            <person name="de Groot N.N."/>
        </authorList>
    </citation>
    <scope>NUCLEOTIDE SEQUENCE</scope>
</reference>
<evidence type="ECO:0000259" key="9">
    <source>
        <dbReference type="PROSITE" id="PS50112"/>
    </source>
</evidence>
<keyword evidence="2" id="KW-0808">Transferase</keyword>
<dbReference type="GO" id="GO:0005524">
    <property type="term" value="F:ATP binding"/>
    <property type="evidence" value="ECO:0007669"/>
    <property type="project" value="UniProtKB-KW"/>
</dbReference>
<evidence type="ECO:0000313" key="11">
    <source>
        <dbReference type="EMBL" id="SFV67243.1"/>
    </source>
</evidence>